<comment type="caution">
    <text evidence="1">The sequence shown here is derived from an EMBL/GenBank/DDBJ whole genome shotgun (WGS) entry which is preliminary data.</text>
</comment>
<dbReference type="EMBL" id="AWUE01011123">
    <property type="protein sequence ID" value="OMP10940.1"/>
    <property type="molecule type" value="Genomic_DNA"/>
</dbReference>
<evidence type="ECO:0000313" key="1">
    <source>
        <dbReference type="EMBL" id="OMP10940.1"/>
    </source>
</evidence>
<evidence type="ECO:0000313" key="2">
    <source>
        <dbReference type="Proteomes" id="UP000187203"/>
    </source>
</evidence>
<keyword evidence="2" id="KW-1185">Reference proteome</keyword>
<proteinExistence type="predicted"/>
<sequence>MAVGLQLTLSSSEIRSPENYYMLQFVVHGWIWNDNDEDSESDD</sequence>
<dbReference type="Proteomes" id="UP000187203">
    <property type="component" value="Unassembled WGS sequence"/>
</dbReference>
<protein>
    <submittedName>
        <fullName evidence="1">Uncharacterized protein</fullName>
    </submittedName>
</protein>
<reference evidence="2" key="1">
    <citation type="submission" date="2013-09" db="EMBL/GenBank/DDBJ databases">
        <title>Corchorus olitorius genome sequencing.</title>
        <authorList>
            <person name="Alam M."/>
            <person name="Haque M.S."/>
            <person name="Islam M.S."/>
            <person name="Emdad E.M."/>
            <person name="Islam M.M."/>
            <person name="Ahmed B."/>
            <person name="Halim A."/>
            <person name="Hossen Q.M.M."/>
            <person name="Hossain M.Z."/>
            <person name="Ahmed R."/>
            <person name="Khan M.M."/>
            <person name="Islam R."/>
            <person name="Rashid M.M."/>
            <person name="Khan S.A."/>
            <person name="Rahman M.S."/>
            <person name="Alam M."/>
            <person name="Yahiya A.S."/>
            <person name="Khan M.S."/>
            <person name="Azam M.S."/>
            <person name="Haque T."/>
            <person name="Lashkar M.Z.H."/>
            <person name="Akhand A.I."/>
            <person name="Morshed G."/>
            <person name="Roy S."/>
            <person name="Uddin K.S."/>
            <person name="Rabeya T."/>
            <person name="Hossain A.S."/>
            <person name="Chowdhury A."/>
            <person name="Snigdha A.R."/>
            <person name="Mortoza M.S."/>
            <person name="Matin S.A."/>
            <person name="Hoque S.M.E."/>
            <person name="Islam M.K."/>
            <person name="Roy D.K."/>
            <person name="Haider R."/>
            <person name="Moosa M.M."/>
            <person name="Elias S.M."/>
            <person name="Hasan A.M."/>
            <person name="Jahan S."/>
            <person name="Shafiuddin M."/>
            <person name="Mahmood N."/>
            <person name="Shommy N.S."/>
        </authorList>
    </citation>
    <scope>NUCLEOTIDE SEQUENCE [LARGE SCALE GENOMIC DNA]</scope>
    <source>
        <strain evidence="2">cv. O-4</strain>
    </source>
</reference>
<organism evidence="1 2">
    <name type="scientific">Corchorus olitorius</name>
    <dbReference type="NCBI Taxonomy" id="93759"/>
    <lineage>
        <taxon>Eukaryota</taxon>
        <taxon>Viridiplantae</taxon>
        <taxon>Streptophyta</taxon>
        <taxon>Embryophyta</taxon>
        <taxon>Tracheophyta</taxon>
        <taxon>Spermatophyta</taxon>
        <taxon>Magnoliopsida</taxon>
        <taxon>eudicotyledons</taxon>
        <taxon>Gunneridae</taxon>
        <taxon>Pentapetalae</taxon>
        <taxon>rosids</taxon>
        <taxon>malvids</taxon>
        <taxon>Malvales</taxon>
        <taxon>Malvaceae</taxon>
        <taxon>Grewioideae</taxon>
        <taxon>Apeibeae</taxon>
        <taxon>Corchorus</taxon>
    </lineage>
</organism>
<accession>A0A1R3KV31</accession>
<gene>
    <name evidence="1" type="ORF">COLO4_04138</name>
</gene>
<name>A0A1R3KV31_9ROSI</name>
<dbReference type="AlphaFoldDB" id="A0A1R3KV31"/>